<keyword evidence="2" id="KW-0812">Transmembrane</keyword>
<keyword evidence="2" id="KW-1133">Transmembrane helix</keyword>
<protein>
    <submittedName>
        <fullName evidence="3">Uncharacterized protein</fullName>
    </submittedName>
</protein>
<dbReference type="KEGG" id="lins:G7067_05350"/>
<dbReference type="EMBL" id="CP049934">
    <property type="protein sequence ID" value="QIM15974.1"/>
    <property type="molecule type" value="Genomic_DNA"/>
</dbReference>
<feature type="transmembrane region" description="Helical" evidence="2">
    <location>
        <begin position="25"/>
        <end position="43"/>
    </location>
</feature>
<proteinExistence type="predicted"/>
<dbReference type="AlphaFoldDB" id="A0A6G8FHY5"/>
<feature type="transmembrane region" description="Helical" evidence="2">
    <location>
        <begin position="82"/>
        <end position="115"/>
    </location>
</feature>
<feature type="transmembrane region" description="Helical" evidence="2">
    <location>
        <begin position="161"/>
        <end position="184"/>
    </location>
</feature>
<organism evidence="3 4">
    <name type="scientific">Leucobacter insecticola</name>
    <dbReference type="NCBI Taxonomy" id="2714934"/>
    <lineage>
        <taxon>Bacteria</taxon>
        <taxon>Bacillati</taxon>
        <taxon>Actinomycetota</taxon>
        <taxon>Actinomycetes</taxon>
        <taxon>Micrococcales</taxon>
        <taxon>Microbacteriaceae</taxon>
        <taxon>Leucobacter</taxon>
    </lineage>
</organism>
<keyword evidence="2" id="KW-0472">Membrane</keyword>
<accession>A0A6G8FHY5</accession>
<evidence type="ECO:0000256" key="1">
    <source>
        <dbReference type="SAM" id="MobiDB-lite"/>
    </source>
</evidence>
<keyword evidence="4" id="KW-1185">Reference proteome</keyword>
<evidence type="ECO:0000256" key="2">
    <source>
        <dbReference type="SAM" id="Phobius"/>
    </source>
</evidence>
<reference evidence="3 4" key="1">
    <citation type="submission" date="2020-03" db="EMBL/GenBank/DDBJ databases">
        <title>Leucobacter sp. nov., isolated from beetles.</title>
        <authorList>
            <person name="Hyun D.-W."/>
            <person name="Bae J.-W."/>
        </authorList>
    </citation>
    <scope>NUCLEOTIDE SEQUENCE [LARGE SCALE GENOMIC DNA]</scope>
    <source>
        <strain evidence="3 4">HDW9B</strain>
    </source>
</reference>
<feature type="transmembrane region" description="Helical" evidence="2">
    <location>
        <begin position="136"/>
        <end position="155"/>
    </location>
</feature>
<name>A0A6G8FHY5_9MICO</name>
<gene>
    <name evidence="3" type="ORF">G7067_05350</name>
</gene>
<feature type="region of interest" description="Disordered" evidence="1">
    <location>
        <begin position="1"/>
        <end position="20"/>
    </location>
</feature>
<dbReference type="RefSeq" id="WP_166322536.1">
    <property type="nucleotide sequence ID" value="NZ_CP049934.1"/>
</dbReference>
<evidence type="ECO:0000313" key="3">
    <source>
        <dbReference type="EMBL" id="QIM15974.1"/>
    </source>
</evidence>
<sequence>MSADTEADVKTGTNTDAQPKPLPPVGGVLITVAALLQTALAGFGGAPLAAILSGLLVVLVLAVTASWVAAGSVERFRGPGAILILCSLACVLVISALLVAYPFGALVVALMPPVLMTVATKRPWADLGRIWGRAPWRAFGWLVLSLLMCTGVWVLGTALGLVGAGVIGAFAWWVVFGIVQFRVLKGWDAILSRAFR</sequence>
<dbReference type="Proteomes" id="UP000501387">
    <property type="component" value="Chromosome"/>
</dbReference>
<feature type="transmembrane region" description="Helical" evidence="2">
    <location>
        <begin position="50"/>
        <end position="70"/>
    </location>
</feature>
<evidence type="ECO:0000313" key="4">
    <source>
        <dbReference type="Proteomes" id="UP000501387"/>
    </source>
</evidence>